<evidence type="ECO:0000313" key="3">
    <source>
        <dbReference type="EMBL" id="AAF33140.1"/>
    </source>
</evidence>
<dbReference type="PROSITE" id="PS51683">
    <property type="entry name" value="SAM_OMT_II"/>
    <property type="match status" value="1"/>
</dbReference>
<reference evidence="3" key="4">
    <citation type="submission" date="2003-02" db="EMBL/GenBank/DDBJ databases">
        <title>Identification of Genes Required for Transport of Pyridine-2,6-Dithiocarboxylic Acid (Pdtc) and Resistance to its Antimicrobial Activity.</title>
        <authorList>
            <person name="Sebat J.L."/>
            <person name="Erwin D."/>
            <person name="Crawford R.L."/>
        </authorList>
    </citation>
    <scope>NUCLEOTIDE SEQUENCE</scope>
    <source>
        <strain evidence="3">KC</strain>
    </source>
</reference>
<dbReference type="EMBL" id="AF196567">
    <property type="protein sequence ID" value="AAF33140.1"/>
    <property type="molecule type" value="Genomic_DNA"/>
</dbReference>
<dbReference type="GO" id="GO:0046983">
    <property type="term" value="F:protein dimerization activity"/>
    <property type="evidence" value="ECO:0007669"/>
    <property type="project" value="InterPro"/>
</dbReference>
<dbReference type="Gene3D" id="1.10.10.10">
    <property type="entry name" value="Winged helix-like DNA-binding domain superfamily/Winged helix DNA-binding domain"/>
    <property type="match status" value="1"/>
</dbReference>
<accession>Q9L8Q2</accession>
<dbReference type="PANTHER" id="PTHR43861">
    <property type="entry name" value="TRANS-ACONITATE 2-METHYLTRANSFERASE-RELATED"/>
    <property type="match status" value="1"/>
</dbReference>
<dbReference type="Pfam" id="PF08100">
    <property type="entry name" value="Dimerisation"/>
    <property type="match status" value="1"/>
</dbReference>
<dbReference type="Gene3D" id="3.40.50.150">
    <property type="entry name" value="Vaccinia Virus protein VP39"/>
    <property type="match status" value="1"/>
</dbReference>
<organism evidence="3">
    <name type="scientific">Stutzerimonas stutzeri</name>
    <name type="common">Pseudomonas stutzeri</name>
    <dbReference type="NCBI Taxonomy" id="316"/>
    <lineage>
        <taxon>Bacteria</taxon>
        <taxon>Pseudomonadati</taxon>
        <taxon>Pseudomonadota</taxon>
        <taxon>Gammaproteobacteria</taxon>
        <taxon>Pseudomonadales</taxon>
        <taxon>Pseudomonadaceae</taxon>
        <taxon>Stutzerimonas</taxon>
    </lineage>
</organism>
<evidence type="ECO:0000259" key="2">
    <source>
        <dbReference type="Pfam" id="PF08242"/>
    </source>
</evidence>
<dbReference type="InterPro" id="IPR016461">
    <property type="entry name" value="COMT-like"/>
</dbReference>
<reference evidence="3" key="1">
    <citation type="journal article" date="2000" name="Environ. Microbiol.">
        <title>A Pseudomonas stutzeri gene cluster encoding the biosynthesis of the CCl4-dechlorination agent pyridine-2,6-bis(thiocarboxylic acid).</title>
        <authorList>
            <person name="Lewis T.A."/>
            <person name="Cortese M.S."/>
            <person name="Sebat J.L."/>
            <person name="Green T.L."/>
            <person name="Lee C.H."/>
            <person name="Crawford R.L."/>
        </authorList>
    </citation>
    <scope>NUCLEOTIDE SEQUENCE</scope>
    <source>
        <strain evidence="3">KC</strain>
    </source>
</reference>
<protein>
    <submittedName>
        <fullName evidence="3">Putative methyltransferase</fullName>
    </submittedName>
</protein>
<reference evidence="3" key="3">
    <citation type="journal article" date="2002" name="BioMetals">
        <title>Metal chelating properties of pyridine-2,6-bis(thiocarboxylic acid) produced by Pseudomonas spp. and the biological activities of the formed complexes.</title>
        <authorList>
            <person name="Cortese M.S."/>
            <person name="Paszczynski A."/>
            <person name="Lewis T.A."/>
            <person name="Sebat J.L."/>
            <person name="Borek V."/>
            <person name="Crawford R.L."/>
        </authorList>
    </citation>
    <scope>NUCLEOTIDE SEQUENCE</scope>
    <source>
        <strain evidence="3">KC</strain>
    </source>
</reference>
<keyword evidence="3" id="KW-0489">Methyltransferase</keyword>
<feature type="domain" description="O-methyltransferase dimerisation" evidence="1">
    <location>
        <begin position="23"/>
        <end position="105"/>
    </location>
</feature>
<dbReference type="InterPro" id="IPR036390">
    <property type="entry name" value="WH_DNA-bd_sf"/>
</dbReference>
<dbReference type="PANTHER" id="PTHR43861:SF1">
    <property type="entry name" value="TRANS-ACONITATE 2-METHYLTRANSFERASE"/>
    <property type="match status" value="1"/>
</dbReference>
<dbReference type="InterPro" id="IPR036388">
    <property type="entry name" value="WH-like_DNA-bd_sf"/>
</dbReference>
<dbReference type="AlphaFoldDB" id="Q9L8Q2"/>
<evidence type="ECO:0000259" key="1">
    <source>
        <dbReference type="Pfam" id="PF08100"/>
    </source>
</evidence>
<dbReference type="InterPro" id="IPR029063">
    <property type="entry name" value="SAM-dependent_MTases_sf"/>
</dbReference>
<dbReference type="GO" id="GO:0032259">
    <property type="term" value="P:methylation"/>
    <property type="evidence" value="ECO:0007669"/>
    <property type="project" value="UniProtKB-KW"/>
</dbReference>
<dbReference type="GO" id="GO:0008168">
    <property type="term" value="F:methyltransferase activity"/>
    <property type="evidence" value="ECO:0007669"/>
    <property type="project" value="UniProtKB-KW"/>
</dbReference>
<keyword evidence="3" id="KW-0808">Transferase</keyword>
<name>Q9L8Q2_STUST</name>
<proteinExistence type="predicted"/>
<gene>
    <name evidence="3" type="primary">pdtorfP</name>
</gene>
<dbReference type="Pfam" id="PF08242">
    <property type="entry name" value="Methyltransf_12"/>
    <property type="match status" value="1"/>
</dbReference>
<sequence length="351" mass="38280">MGDVALMRSKMKFQHAHPLQSCWDLALASVQADALATALDSGLFDVLTEQAGAGKIAEQLELDPNRLEPVLELLWSMDLLERFQLHDSTGSTPHYRSSDKAKRFFAKQSSDYCGDAWAFRLRSLRDFGTRLPEYLQVRAIEEAPVPTDQCWATLARTKIVQEQSAVTVEAALAIVARLPELKGIRRFLDLGCGPGMVAIALARALPGCHGTAFELPPTAAVARQNVEMAQLGTRLSVLGGDLTRDEIGSGYDLIWCASVLHFVPDLAQTLRKIRAALAPGGVFVSIHAEIPLTAAQTATVLAYYLPLLMRGHHVWHQGELPEALFAAGFANVATFESDLFPLAPVQVLVCR</sequence>
<feature type="domain" description="Methyltransferase type 12" evidence="2">
    <location>
        <begin position="188"/>
        <end position="283"/>
    </location>
</feature>
<dbReference type="InterPro" id="IPR013217">
    <property type="entry name" value="Methyltransf_12"/>
</dbReference>
<dbReference type="SUPFAM" id="SSF53335">
    <property type="entry name" value="S-adenosyl-L-methionine-dependent methyltransferases"/>
    <property type="match status" value="1"/>
</dbReference>
<reference evidence="3" key="2">
    <citation type="journal article" date="2001" name="Appl. Environ. Microbiol.">
        <title>Antimicrobial properties of pyridine-2,6-dithiocarboxylic acid, a metal chelator produced by Pseudomonas spp.</title>
        <authorList>
            <person name="Sebat J.L."/>
            <person name="Paszczynski A.J."/>
            <person name="Cortese M.S."/>
            <person name="Crawford R.L."/>
        </authorList>
    </citation>
    <scope>NUCLEOTIDE SEQUENCE</scope>
    <source>
        <strain evidence="3">KC</strain>
    </source>
</reference>
<dbReference type="SUPFAM" id="SSF46785">
    <property type="entry name" value="Winged helix' DNA-binding domain"/>
    <property type="match status" value="1"/>
</dbReference>
<dbReference type="CDD" id="cd02440">
    <property type="entry name" value="AdoMet_MTases"/>
    <property type="match status" value="1"/>
</dbReference>
<dbReference type="InterPro" id="IPR012967">
    <property type="entry name" value="COMT_dimerisation"/>
</dbReference>